<dbReference type="PANTHER" id="PTHR47197">
    <property type="entry name" value="PROTEIN NIRF"/>
    <property type="match status" value="1"/>
</dbReference>
<dbReference type="InterPro" id="IPR051200">
    <property type="entry name" value="Host-pathogen_enzymatic-act"/>
</dbReference>
<accession>A0ABW2HWR6</accession>
<dbReference type="Pfam" id="PF10282">
    <property type="entry name" value="Lactonase"/>
    <property type="match status" value="1"/>
</dbReference>
<gene>
    <name evidence="2" type="ORF">ACFQS1_21615</name>
</gene>
<evidence type="ECO:0000313" key="2">
    <source>
        <dbReference type="EMBL" id="MFC7276598.1"/>
    </source>
</evidence>
<comment type="caution">
    <text evidence="2">The sequence shown here is derived from an EMBL/GenBank/DDBJ whole genome shotgun (WGS) entry which is preliminary data.</text>
</comment>
<dbReference type="Proteomes" id="UP001596548">
    <property type="component" value="Unassembled WGS sequence"/>
</dbReference>
<dbReference type="PANTHER" id="PTHR47197:SF3">
    <property type="entry name" value="DIHYDRO-HEME D1 DEHYDROGENASE"/>
    <property type="match status" value="1"/>
</dbReference>
<keyword evidence="1" id="KW-1133">Transmembrane helix</keyword>
<dbReference type="Gene3D" id="2.130.10.10">
    <property type="entry name" value="YVTN repeat-like/Quinoprotein amine dehydrogenase"/>
    <property type="match status" value="2"/>
</dbReference>
<reference evidence="3" key="1">
    <citation type="journal article" date="2019" name="Int. J. Syst. Evol. Microbiol.">
        <title>The Global Catalogue of Microorganisms (GCM) 10K type strain sequencing project: providing services to taxonomists for standard genome sequencing and annotation.</title>
        <authorList>
            <consortium name="The Broad Institute Genomics Platform"/>
            <consortium name="The Broad Institute Genome Sequencing Center for Infectious Disease"/>
            <person name="Wu L."/>
            <person name="Ma J."/>
        </authorList>
    </citation>
    <scope>NUCLEOTIDE SEQUENCE [LARGE SCALE GENOMIC DNA]</scope>
    <source>
        <strain evidence="3">XZYJT-10</strain>
    </source>
</reference>
<organism evidence="2 3">
    <name type="scientific">Paractinoplanes rhizophilus</name>
    <dbReference type="NCBI Taxonomy" id="1416877"/>
    <lineage>
        <taxon>Bacteria</taxon>
        <taxon>Bacillati</taxon>
        <taxon>Actinomycetota</taxon>
        <taxon>Actinomycetes</taxon>
        <taxon>Micromonosporales</taxon>
        <taxon>Micromonosporaceae</taxon>
        <taxon>Paractinoplanes</taxon>
    </lineage>
</organism>
<proteinExistence type="predicted"/>
<evidence type="ECO:0000256" key="1">
    <source>
        <dbReference type="SAM" id="Phobius"/>
    </source>
</evidence>
<dbReference type="InterPro" id="IPR011048">
    <property type="entry name" value="Haem_d1_sf"/>
</dbReference>
<protein>
    <submittedName>
        <fullName evidence="2">YncE family protein</fullName>
    </submittedName>
</protein>
<dbReference type="InterPro" id="IPR019405">
    <property type="entry name" value="Lactonase_7-beta_prop"/>
</dbReference>
<dbReference type="SUPFAM" id="SSF51004">
    <property type="entry name" value="C-terminal (heme d1) domain of cytochrome cd1-nitrite reductase"/>
    <property type="match status" value="2"/>
</dbReference>
<keyword evidence="3" id="KW-1185">Reference proteome</keyword>
<feature type="transmembrane region" description="Helical" evidence="1">
    <location>
        <begin position="202"/>
        <end position="225"/>
    </location>
</feature>
<keyword evidence="1" id="KW-0812">Transmembrane</keyword>
<dbReference type="InterPro" id="IPR015943">
    <property type="entry name" value="WD40/YVTN_repeat-like_dom_sf"/>
</dbReference>
<name>A0ABW2HWR6_9ACTN</name>
<keyword evidence="1" id="KW-0472">Membrane</keyword>
<evidence type="ECO:0000313" key="3">
    <source>
        <dbReference type="Proteomes" id="UP001596548"/>
    </source>
</evidence>
<dbReference type="EMBL" id="JBHTBJ010000015">
    <property type="protein sequence ID" value="MFC7276598.1"/>
    <property type="molecule type" value="Genomic_DNA"/>
</dbReference>
<dbReference type="NCBIfam" id="TIGR02276">
    <property type="entry name" value="beta_rpt_yvtn"/>
    <property type="match status" value="1"/>
</dbReference>
<sequence>MSDLGLPTHVLTEIDSPIRETRLAAVDELARLAAGPDLAVAVAARRALEGLTQDDSRSVSAAAATALERTAIRLRPDRVDFGQVAPGTPRVVADVLVDGPPLATATATVTVSGPGLRAMLAGHQLRVLWQPRSEWLDGSVTVRGPAGWAEVRVTGQVPMAAAPMTRTGVEAQMRAVDGLSTYGPPRVTVLPPPPERRSRAGAVALIAGLTALVLLGGAGVAWALVGDRGSGGNAGNAIAEPPLASAPALPLASAAAGDAPAPAPALTREALAHRIASLAKPTVIGTIKVGNEPEGVAVSPDSATVYVANQAAKVLSVVDAGSRKVTSVTLRNTPRFVAVSRDGKQVYVSMYENDKKTGSGVAVVDAVAGRPDHYLKTGLQPFALSVGPDGKVWVPIHSSGRVEIYTAGQNKEDSRIVVPPNPHAVGFSGDLQRAFTANHESNAVAVIDMKSGKFLKAIPVSRAPHSLAVSPDGRRVVVAGYEANAANLIDAVTLKRTGPFKVGKQPQSVAFAADGEHAYVVNEGEDTVSVLDGRTGRLTATVKVGHSPRTVAVAPDGRLAYVSNGADDTISVLRVGE</sequence>
<dbReference type="RefSeq" id="WP_378971117.1">
    <property type="nucleotide sequence ID" value="NZ_JBHTBJ010000015.1"/>
</dbReference>
<dbReference type="InterPro" id="IPR011964">
    <property type="entry name" value="YVTN_b-propeller_repeat"/>
</dbReference>